<evidence type="ECO:0000259" key="9">
    <source>
        <dbReference type="Pfam" id="PF01225"/>
    </source>
</evidence>
<dbReference type="SUPFAM" id="SSF51984">
    <property type="entry name" value="MurCD N-terminal domain"/>
    <property type="match status" value="1"/>
</dbReference>
<dbReference type="GO" id="GO:0009252">
    <property type="term" value="P:peptidoglycan biosynthetic process"/>
    <property type="evidence" value="ECO:0007669"/>
    <property type="project" value="UniProtKB-KW"/>
</dbReference>
<dbReference type="GO" id="GO:0071555">
    <property type="term" value="P:cell wall organization"/>
    <property type="evidence" value="ECO:0007669"/>
    <property type="project" value="UniProtKB-KW"/>
</dbReference>
<dbReference type="Gene3D" id="3.40.50.720">
    <property type="entry name" value="NAD(P)-binding Rossmann-like Domain"/>
    <property type="match status" value="1"/>
</dbReference>
<accession>A0A1G1YXS3</accession>
<name>A0A1G1YXS3_9BACT</name>
<dbReference type="PANTHER" id="PTHR43445">
    <property type="entry name" value="UDP-N-ACETYLMURAMATE--L-ALANINE LIGASE-RELATED"/>
    <property type="match status" value="1"/>
</dbReference>
<evidence type="ECO:0000256" key="4">
    <source>
        <dbReference type="ARBA" id="ARBA00022840"/>
    </source>
</evidence>
<keyword evidence="4" id="KW-0067">ATP-binding</keyword>
<dbReference type="InterPro" id="IPR000713">
    <property type="entry name" value="Mur_ligase_N"/>
</dbReference>
<evidence type="ECO:0008006" key="14">
    <source>
        <dbReference type="Google" id="ProtNLM"/>
    </source>
</evidence>
<evidence type="ECO:0000256" key="8">
    <source>
        <dbReference type="ARBA" id="ARBA00023316"/>
    </source>
</evidence>
<dbReference type="InterPro" id="IPR036565">
    <property type="entry name" value="Mur-like_cat_sf"/>
</dbReference>
<evidence type="ECO:0000259" key="10">
    <source>
        <dbReference type="Pfam" id="PF02875"/>
    </source>
</evidence>
<evidence type="ECO:0000313" key="13">
    <source>
        <dbReference type="Proteomes" id="UP000177062"/>
    </source>
</evidence>
<feature type="domain" description="Mur ligase N-terminal catalytic" evidence="9">
    <location>
        <begin position="3"/>
        <end position="103"/>
    </location>
</feature>
<feature type="domain" description="Mur ligase C-terminal" evidence="10">
    <location>
        <begin position="292"/>
        <end position="421"/>
    </location>
</feature>
<dbReference type="PANTHER" id="PTHR43445:SF3">
    <property type="entry name" value="UDP-N-ACETYLMURAMATE--L-ALANINE LIGASE"/>
    <property type="match status" value="1"/>
</dbReference>
<keyword evidence="2" id="KW-0132">Cell division</keyword>
<evidence type="ECO:0000256" key="3">
    <source>
        <dbReference type="ARBA" id="ARBA00022741"/>
    </source>
</evidence>
<keyword evidence="6" id="KW-0573">Peptidoglycan synthesis</keyword>
<keyword evidence="5" id="KW-0133">Cell shape</keyword>
<dbReference type="Pfam" id="PF02875">
    <property type="entry name" value="Mur_ligase_C"/>
    <property type="match status" value="1"/>
</dbReference>
<dbReference type="Pfam" id="PF01225">
    <property type="entry name" value="Mur_ligase"/>
    <property type="match status" value="1"/>
</dbReference>
<keyword evidence="3" id="KW-0547">Nucleotide-binding</keyword>
<sequence length="442" mass="49221">MKKIHCIGIGGIGVSALARYYLNQGYAVSGSDLVRSEITQSLLKDGVDIYIGGGKPELINENIEKVIYSPAVGLGHPELVRARDLGLPALSYPEALGEVSKKYFTLAVSGSHGKSTTSSLLALMLVEAGLDPTVIVGTRLKEFGGSNFRPGEGKYLVIEADEWDRAFYNYQPQAAIITNIDEEHLDTYKNLDGVIEGFRRYVNSLPSSAVLVVNYQDGNSRQACHNFRGKIIYFNGKDEKIDWPLKLPGFFNQLNAEAAWQAAKLVGVGRESAEKAVAQYRGAWRRLEPLEKISDSSPKVEYFSDYGHHPTEVKVTLEALRQRYPREKITLVFQPHQARRLTELFPNFVSAFKGADELFLLPVYRVAGREDEGGKSSQDLTKAVVDYNQLNHLTQKVVYCPKLEETLARVKGGVVVFMGAGSIDTEVRRYFRSKLLPTEHQL</sequence>
<dbReference type="GO" id="GO:0016881">
    <property type="term" value="F:acid-amino acid ligase activity"/>
    <property type="evidence" value="ECO:0007669"/>
    <property type="project" value="InterPro"/>
</dbReference>
<evidence type="ECO:0000259" key="11">
    <source>
        <dbReference type="Pfam" id="PF08245"/>
    </source>
</evidence>
<dbReference type="InterPro" id="IPR036615">
    <property type="entry name" value="Mur_ligase_C_dom_sf"/>
</dbReference>
<proteinExistence type="predicted"/>
<dbReference type="InterPro" id="IPR004101">
    <property type="entry name" value="Mur_ligase_C"/>
</dbReference>
<evidence type="ECO:0000256" key="5">
    <source>
        <dbReference type="ARBA" id="ARBA00022960"/>
    </source>
</evidence>
<dbReference type="InterPro" id="IPR013221">
    <property type="entry name" value="Mur_ligase_cen"/>
</dbReference>
<evidence type="ECO:0000256" key="1">
    <source>
        <dbReference type="ARBA" id="ARBA00022598"/>
    </source>
</evidence>
<dbReference type="SUPFAM" id="SSF53623">
    <property type="entry name" value="MurD-like peptide ligases, catalytic domain"/>
    <property type="match status" value="1"/>
</dbReference>
<evidence type="ECO:0000256" key="2">
    <source>
        <dbReference type="ARBA" id="ARBA00022618"/>
    </source>
</evidence>
<dbReference type="EMBL" id="MHIT01000005">
    <property type="protein sequence ID" value="OGY57143.1"/>
    <property type="molecule type" value="Genomic_DNA"/>
</dbReference>
<keyword evidence="1" id="KW-0436">Ligase</keyword>
<dbReference type="Gene3D" id="3.40.1190.10">
    <property type="entry name" value="Mur-like, catalytic domain"/>
    <property type="match status" value="1"/>
</dbReference>
<feature type="domain" description="Mur ligase central" evidence="11">
    <location>
        <begin position="108"/>
        <end position="240"/>
    </location>
</feature>
<dbReference type="InterPro" id="IPR050061">
    <property type="entry name" value="MurCDEF_pg_biosynth"/>
</dbReference>
<evidence type="ECO:0000256" key="7">
    <source>
        <dbReference type="ARBA" id="ARBA00023306"/>
    </source>
</evidence>
<dbReference type="GO" id="GO:0005524">
    <property type="term" value="F:ATP binding"/>
    <property type="evidence" value="ECO:0007669"/>
    <property type="project" value="UniProtKB-KW"/>
</dbReference>
<protein>
    <recommendedName>
        <fullName evidence="14">UDP-N-acetylmuramate--L-alanine ligase</fullName>
    </recommendedName>
</protein>
<dbReference type="Proteomes" id="UP000177062">
    <property type="component" value="Unassembled WGS sequence"/>
</dbReference>
<evidence type="ECO:0000313" key="12">
    <source>
        <dbReference type="EMBL" id="OGY57143.1"/>
    </source>
</evidence>
<dbReference type="Gene3D" id="3.90.190.20">
    <property type="entry name" value="Mur ligase, C-terminal domain"/>
    <property type="match status" value="1"/>
</dbReference>
<gene>
    <name evidence="12" type="ORF">A2Y84_01285</name>
</gene>
<dbReference type="GO" id="GO:0051301">
    <property type="term" value="P:cell division"/>
    <property type="evidence" value="ECO:0007669"/>
    <property type="project" value="UniProtKB-KW"/>
</dbReference>
<keyword evidence="8" id="KW-0961">Cell wall biogenesis/degradation</keyword>
<dbReference type="GO" id="GO:0008360">
    <property type="term" value="P:regulation of cell shape"/>
    <property type="evidence" value="ECO:0007669"/>
    <property type="project" value="UniProtKB-KW"/>
</dbReference>
<keyword evidence="7" id="KW-0131">Cell cycle</keyword>
<comment type="caution">
    <text evidence="12">The sequence shown here is derived from an EMBL/GenBank/DDBJ whole genome shotgun (WGS) entry which is preliminary data.</text>
</comment>
<organism evidence="12 13">
    <name type="scientific">Candidatus Colwellbacteria bacterium RBG_13_48_8</name>
    <dbReference type="NCBI Taxonomy" id="1797685"/>
    <lineage>
        <taxon>Bacteria</taxon>
        <taxon>Candidatus Colwelliibacteriota</taxon>
    </lineage>
</organism>
<evidence type="ECO:0000256" key="6">
    <source>
        <dbReference type="ARBA" id="ARBA00022984"/>
    </source>
</evidence>
<dbReference type="Pfam" id="PF08245">
    <property type="entry name" value="Mur_ligase_M"/>
    <property type="match status" value="1"/>
</dbReference>
<reference evidence="12 13" key="1">
    <citation type="journal article" date="2016" name="Nat. Commun.">
        <title>Thousands of microbial genomes shed light on interconnected biogeochemical processes in an aquifer system.</title>
        <authorList>
            <person name="Anantharaman K."/>
            <person name="Brown C.T."/>
            <person name="Hug L.A."/>
            <person name="Sharon I."/>
            <person name="Castelle C.J."/>
            <person name="Probst A.J."/>
            <person name="Thomas B.C."/>
            <person name="Singh A."/>
            <person name="Wilkins M.J."/>
            <person name="Karaoz U."/>
            <person name="Brodie E.L."/>
            <person name="Williams K.H."/>
            <person name="Hubbard S.S."/>
            <person name="Banfield J.F."/>
        </authorList>
    </citation>
    <scope>NUCLEOTIDE SEQUENCE [LARGE SCALE GENOMIC DNA]</scope>
</reference>
<dbReference type="AlphaFoldDB" id="A0A1G1YXS3"/>
<dbReference type="SUPFAM" id="SSF53244">
    <property type="entry name" value="MurD-like peptide ligases, peptide-binding domain"/>
    <property type="match status" value="1"/>
</dbReference>